<organism evidence="5 6">
    <name type="scientific">Anaeramoeba flamelloides</name>
    <dbReference type="NCBI Taxonomy" id="1746091"/>
    <lineage>
        <taxon>Eukaryota</taxon>
        <taxon>Metamonada</taxon>
        <taxon>Anaeramoebidae</taxon>
        <taxon>Anaeramoeba</taxon>
    </lineage>
</organism>
<feature type="domain" description="B box-type" evidence="4">
    <location>
        <begin position="50"/>
        <end position="91"/>
    </location>
</feature>
<dbReference type="InterPro" id="IPR000315">
    <property type="entry name" value="Znf_B-box"/>
</dbReference>
<keyword evidence="1" id="KW-0863">Zinc-finger</keyword>
<accession>A0ABQ8YZB9</accession>
<evidence type="ECO:0000256" key="1">
    <source>
        <dbReference type="PROSITE-ProRule" id="PRU00024"/>
    </source>
</evidence>
<sequence length="495" mass="59664">MNKPKSSQKKKKTKKRLKAKSEKPKKRKTKKKKKSHDQKRLKYTRIPVEHQIPQCQVCKEKKADCYCTKCNIHYCQNCEPQVHTSFFLKKHIHFIYREPYVSQKKINSNICYQHKKELSLYCKYDNKLICTKCYETCRINNHSILGLDEYSNKISEKIKIILNKIQNVEIQNNETIQKSIELKNKFKIEIKELSNLIENQSDLLIQKIQKSKINHLNLLLKTEIITDQKFDQIMNKNQAKQAAINETKKKIIILKKLKTDDKTIKLIRKSNEIIEKDKEEREKERKKESQKKREIQRKKEKSKEIHRLNQRKKKKKKKRSEKILKEFDPKMNWENRIKLKNKKKTAWNYGIICGKKIYSRGKHQIKIKIDQFPNSENKNNLICLGVIKTKNRENLIENRDYEKTYLFRSRWNGKENESKKFKKENEKGIRYNFPDKIYLKQNDIVEISLDMDKKKISFKINEKKLEGWENLPKKVNFFAELYNQKGKEKNQITII</sequence>
<feature type="domain" description="B box-type" evidence="4">
    <location>
        <begin position="106"/>
        <end position="142"/>
    </location>
</feature>
<proteinExistence type="predicted"/>
<dbReference type="Gene3D" id="2.60.120.920">
    <property type="match status" value="1"/>
</dbReference>
<reference evidence="5" key="1">
    <citation type="submission" date="2022-08" db="EMBL/GenBank/DDBJ databases">
        <title>Novel sulfate-reducing endosymbionts in the free-living metamonad Anaeramoeba.</title>
        <authorList>
            <person name="Jerlstrom-Hultqvist J."/>
            <person name="Cepicka I."/>
            <person name="Gallot-Lavallee L."/>
            <person name="Salas-Leiva D."/>
            <person name="Curtis B.A."/>
            <person name="Zahonova K."/>
            <person name="Pipaliya S."/>
            <person name="Dacks J."/>
            <person name="Roger A.J."/>
        </authorList>
    </citation>
    <scope>NUCLEOTIDE SEQUENCE</scope>
    <source>
        <strain evidence="5">Schooner1</strain>
    </source>
</reference>
<comment type="caution">
    <text evidence="5">The sequence shown here is derived from an EMBL/GenBank/DDBJ whole genome shotgun (WGS) entry which is preliminary data.</text>
</comment>
<keyword evidence="1" id="KW-0862">Zinc</keyword>
<protein>
    <submittedName>
        <fullName evidence="5">Tripartite motif-containing protein</fullName>
    </submittedName>
</protein>
<keyword evidence="1" id="KW-0479">Metal-binding</keyword>
<evidence type="ECO:0000259" key="4">
    <source>
        <dbReference type="PROSITE" id="PS50119"/>
    </source>
</evidence>
<dbReference type="SUPFAM" id="SSF57845">
    <property type="entry name" value="B-box zinc-binding domain"/>
    <property type="match status" value="1"/>
</dbReference>
<feature type="compositionally biased region" description="Basic residues" evidence="3">
    <location>
        <begin position="308"/>
        <end position="320"/>
    </location>
</feature>
<name>A0ABQ8YZB9_9EUKA</name>
<dbReference type="InterPro" id="IPR043136">
    <property type="entry name" value="B30.2/SPRY_sf"/>
</dbReference>
<keyword evidence="6" id="KW-1185">Reference proteome</keyword>
<dbReference type="Gene3D" id="3.30.160.60">
    <property type="entry name" value="Classic Zinc Finger"/>
    <property type="match status" value="1"/>
</dbReference>
<gene>
    <name evidence="5" type="ORF">M0813_16662</name>
</gene>
<dbReference type="Proteomes" id="UP001150062">
    <property type="component" value="Unassembled WGS sequence"/>
</dbReference>
<dbReference type="CDD" id="cd19757">
    <property type="entry name" value="Bbox1"/>
    <property type="match status" value="1"/>
</dbReference>
<keyword evidence="2" id="KW-0175">Coiled coil</keyword>
<feature type="region of interest" description="Disordered" evidence="3">
    <location>
        <begin position="1"/>
        <end position="42"/>
    </location>
</feature>
<evidence type="ECO:0000313" key="6">
    <source>
        <dbReference type="Proteomes" id="UP001150062"/>
    </source>
</evidence>
<feature type="coiled-coil region" evidence="2">
    <location>
        <begin position="165"/>
        <end position="203"/>
    </location>
</feature>
<evidence type="ECO:0000256" key="2">
    <source>
        <dbReference type="SAM" id="Coils"/>
    </source>
</evidence>
<feature type="region of interest" description="Disordered" evidence="3">
    <location>
        <begin position="278"/>
        <end position="320"/>
    </location>
</feature>
<evidence type="ECO:0000256" key="3">
    <source>
        <dbReference type="SAM" id="MobiDB-lite"/>
    </source>
</evidence>
<dbReference type="PROSITE" id="PS50119">
    <property type="entry name" value="ZF_BBOX"/>
    <property type="match status" value="2"/>
</dbReference>
<feature type="compositionally biased region" description="Basic and acidic residues" evidence="3">
    <location>
        <begin position="278"/>
        <end position="293"/>
    </location>
</feature>
<evidence type="ECO:0000313" key="5">
    <source>
        <dbReference type="EMBL" id="KAJ6249976.1"/>
    </source>
</evidence>
<dbReference type="EMBL" id="JAOAOG010000090">
    <property type="protein sequence ID" value="KAJ6249976.1"/>
    <property type="molecule type" value="Genomic_DNA"/>
</dbReference>